<dbReference type="AlphaFoldDB" id="A0A0C1QYX7"/>
<feature type="transmembrane region" description="Helical" evidence="1">
    <location>
        <begin position="12"/>
        <end position="33"/>
    </location>
</feature>
<protein>
    <submittedName>
        <fullName evidence="2">Putative membrane protein</fullName>
    </submittedName>
</protein>
<proteinExistence type="predicted"/>
<reference evidence="2 3" key="1">
    <citation type="journal article" date="2015" name="Infect. Genet. Evol.">
        <title>Genomic sequences of six botulinum neurotoxin-producing strains representing three clostridial species illustrate the mobility and diversity of botulinum neurotoxin genes.</title>
        <authorList>
            <person name="Smith T.J."/>
            <person name="Hill K.K."/>
            <person name="Xie G."/>
            <person name="Foley B.T."/>
            <person name="Williamson C.H."/>
            <person name="Foster J.T."/>
            <person name="Johnson S.L."/>
            <person name="Chertkov O."/>
            <person name="Teshima H."/>
            <person name="Gibbons H.S."/>
            <person name="Johnsky L.A."/>
            <person name="Karavis M.A."/>
            <person name="Smith L.A."/>
        </authorList>
    </citation>
    <scope>NUCLEOTIDE SEQUENCE [LARGE SCALE GENOMIC DNA]</scope>
    <source>
        <strain evidence="2 3">CDC 2741</strain>
    </source>
</reference>
<gene>
    <name evidence="2" type="ORF">U732_1668</name>
</gene>
<dbReference type="EMBL" id="AYSO01000017">
    <property type="protein sequence ID" value="KIE46272.1"/>
    <property type="molecule type" value="Genomic_DNA"/>
</dbReference>
<dbReference type="Gene3D" id="1.10.1760.20">
    <property type="match status" value="1"/>
</dbReference>
<keyword evidence="1" id="KW-0472">Membrane</keyword>
<feature type="transmembrane region" description="Helical" evidence="1">
    <location>
        <begin position="45"/>
        <end position="71"/>
    </location>
</feature>
<dbReference type="Proteomes" id="UP000031366">
    <property type="component" value="Unassembled WGS sequence"/>
</dbReference>
<comment type="caution">
    <text evidence="2">The sequence shown here is derived from an EMBL/GenBank/DDBJ whole genome shotgun (WGS) entry which is preliminary data.</text>
</comment>
<dbReference type="OrthoDB" id="1631895at2"/>
<keyword evidence="3" id="KW-1185">Reference proteome</keyword>
<evidence type="ECO:0000313" key="2">
    <source>
        <dbReference type="EMBL" id="KIE46272.1"/>
    </source>
</evidence>
<evidence type="ECO:0000256" key="1">
    <source>
        <dbReference type="SAM" id="Phobius"/>
    </source>
</evidence>
<name>A0A0C1QYX7_9CLOT</name>
<organism evidence="2 3">
    <name type="scientific">Clostridium argentinense CDC 2741</name>
    <dbReference type="NCBI Taxonomy" id="1418104"/>
    <lineage>
        <taxon>Bacteria</taxon>
        <taxon>Bacillati</taxon>
        <taxon>Bacillota</taxon>
        <taxon>Clostridia</taxon>
        <taxon>Eubacteriales</taxon>
        <taxon>Clostridiaceae</taxon>
        <taxon>Clostridium</taxon>
    </lineage>
</organism>
<dbReference type="STRING" id="29341.RSJ17_10860"/>
<dbReference type="RefSeq" id="WP_039633467.1">
    <property type="nucleotide sequence ID" value="NZ_AYSO01000017.1"/>
</dbReference>
<keyword evidence="1" id="KW-0812">Transmembrane</keyword>
<keyword evidence="1" id="KW-1133">Transmembrane helix</keyword>
<evidence type="ECO:0000313" key="3">
    <source>
        <dbReference type="Proteomes" id="UP000031366"/>
    </source>
</evidence>
<accession>A0A0C1QYX7</accession>
<sequence length="175" mass="18745">MKMNIKKMVISALLMAISIIIPLVFGSTLRIYIPPFSATLASHVPMFLSMFLGPFEAAVVGIGSAIGFLFAFPDPVIAARAAMHIIVGFVGAKLILKNVSFTKTIFITAPLHGFLEALVVMPFGFDLYKALIVVGIGGVLHHIVDGFITLPLIASINKATGNLLYSNNKRKDMAA</sequence>